<evidence type="ECO:0000256" key="4">
    <source>
        <dbReference type="ARBA" id="ARBA00023136"/>
    </source>
</evidence>
<keyword evidence="2 5" id="KW-0812">Transmembrane</keyword>
<evidence type="ECO:0000256" key="3">
    <source>
        <dbReference type="ARBA" id="ARBA00022989"/>
    </source>
</evidence>
<keyword evidence="8" id="KW-1185">Reference proteome</keyword>
<dbReference type="AlphaFoldDB" id="A0A3P6N1N6"/>
<proteinExistence type="predicted"/>
<feature type="transmembrane region" description="Helical" evidence="5">
    <location>
        <begin position="6"/>
        <end position="29"/>
    </location>
</feature>
<evidence type="ECO:0000256" key="1">
    <source>
        <dbReference type="ARBA" id="ARBA00004370"/>
    </source>
</evidence>
<dbReference type="GO" id="GO:0016020">
    <property type="term" value="C:membrane"/>
    <property type="evidence" value="ECO:0007669"/>
    <property type="project" value="UniProtKB-SubCell"/>
</dbReference>
<dbReference type="PANTHER" id="PTHR46709:SF8">
    <property type="entry name" value="G-PROTEIN COUPLED RECEPTORS FAMILY 1 PROFILE DOMAIN-CONTAINING PROTEIN"/>
    <property type="match status" value="1"/>
</dbReference>
<dbReference type="SUPFAM" id="SSF81321">
    <property type="entry name" value="Family A G protein-coupled receptor-like"/>
    <property type="match status" value="1"/>
</dbReference>
<reference evidence="7 8" key="1">
    <citation type="submission" date="2018-11" db="EMBL/GenBank/DDBJ databases">
        <authorList>
            <consortium name="Pathogen Informatics"/>
        </authorList>
    </citation>
    <scope>NUCLEOTIDE SEQUENCE [LARGE SCALE GENOMIC DNA]</scope>
</reference>
<feature type="domain" description="G-protein coupled receptors family 1 profile" evidence="6">
    <location>
        <begin position="1"/>
        <end position="221"/>
    </location>
</feature>
<dbReference type="Gene3D" id="1.20.1070.10">
    <property type="entry name" value="Rhodopsin 7-helix transmembrane proteins"/>
    <property type="match status" value="1"/>
</dbReference>
<gene>
    <name evidence="7" type="ORF">ASIM_LOCUS1343</name>
</gene>
<feature type="transmembrane region" description="Helical" evidence="5">
    <location>
        <begin position="163"/>
        <end position="187"/>
    </location>
</feature>
<dbReference type="PANTHER" id="PTHR46709">
    <property type="entry name" value="PROTEIN CBG23488-RELATED"/>
    <property type="match status" value="1"/>
</dbReference>
<dbReference type="EMBL" id="UYRR01001367">
    <property type="protein sequence ID" value="VDK18663.1"/>
    <property type="molecule type" value="Genomic_DNA"/>
</dbReference>
<feature type="transmembrane region" description="Helical" evidence="5">
    <location>
        <begin position="110"/>
        <end position="128"/>
    </location>
</feature>
<keyword evidence="4 5" id="KW-0472">Membrane</keyword>
<keyword evidence="3 5" id="KW-1133">Transmembrane helix</keyword>
<organism evidence="7 8">
    <name type="scientific">Anisakis simplex</name>
    <name type="common">Herring worm</name>
    <dbReference type="NCBI Taxonomy" id="6269"/>
    <lineage>
        <taxon>Eukaryota</taxon>
        <taxon>Metazoa</taxon>
        <taxon>Ecdysozoa</taxon>
        <taxon>Nematoda</taxon>
        <taxon>Chromadorea</taxon>
        <taxon>Rhabditida</taxon>
        <taxon>Spirurina</taxon>
        <taxon>Ascaridomorpha</taxon>
        <taxon>Ascaridoidea</taxon>
        <taxon>Anisakidae</taxon>
        <taxon>Anisakis</taxon>
        <taxon>Anisakis simplex complex</taxon>
    </lineage>
</organism>
<protein>
    <recommendedName>
        <fullName evidence="6">G-protein coupled receptors family 1 profile domain-containing protein</fullName>
    </recommendedName>
</protein>
<dbReference type="OrthoDB" id="5799915at2759"/>
<dbReference type="Proteomes" id="UP000267096">
    <property type="component" value="Unassembled WGS sequence"/>
</dbReference>
<evidence type="ECO:0000256" key="2">
    <source>
        <dbReference type="ARBA" id="ARBA00022692"/>
    </source>
</evidence>
<evidence type="ECO:0000313" key="8">
    <source>
        <dbReference type="Proteomes" id="UP000267096"/>
    </source>
</evidence>
<dbReference type="InterPro" id="IPR017452">
    <property type="entry name" value="GPCR_Rhodpsn_7TM"/>
</dbReference>
<comment type="subcellular location">
    <subcellularLocation>
        <location evidence="1">Membrane</location>
    </subcellularLocation>
</comment>
<sequence>MWHNYLRIAFTVSHITISIASFLIMAAAIERYLCRGISLLGYVSRHRTGIGVGAFLLGVLLRGTVFFEIQIYHVSECSGFASIGVELTKLSRNRYYDAIWRFWTRKTTTVFLPFFTLAYCNAAIVYNLQTIERNRVAKTLFLSIVYGMESFRFKSRLKSATRMLIMVVTCYLIANIIDVFIAAWEYIDGASLMEYGEFYTVATDIASFLSVLSAGLRLPIYVINDRVIRKEVSLSLKWTKMSDVSLQQFIEWAKMHEKHLNAADKLSIC</sequence>
<feature type="transmembrane region" description="Helical" evidence="5">
    <location>
        <begin position="199"/>
        <end position="220"/>
    </location>
</feature>
<feature type="transmembrane region" description="Helical" evidence="5">
    <location>
        <begin position="50"/>
        <end position="72"/>
    </location>
</feature>
<evidence type="ECO:0000256" key="5">
    <source>
        <dbReference type="SAM" id="Phobius"/>
    </source>
</evidence>
<dbReference type="PROSITE" id="PS50262">
    <property type="entry name" value="G_PROTEIN_RECEP_F1_2"/>
    <property type="match status" value="1"/>
</dbReference>
<evidence type="ECO:0000313" key="7">
    <source>
        <dbReference type="EMBL" id="VDK18663.1"/>
    </source>
</evidence>
<name>A0A3P6N1N6_ANISI</name>
<evidence type="ECO:0000259" key="6">
    <source>
        <dbReference type="PROSITE" id="PS50262"/>
    </source>
</evidence>
<accession>A0A3P6N1N6</accession>